<keyword evidence="1" id="KW-1133">Transmembrane helix</keyword>
<name>A0A735Q1G2_SALER</name>
<feature type="transmembrane region" description="Helical" evidence="1">
    <location>
        <begin position="42"/>
        <end position="61"/>
    </location>
</feature>
<accession>A0A735Q1G2</accession>
<dbReference type="EMBL" id="DAASUN010000030">
    <property type="protein sequence ID" value="HAE7083404.1"/>
    <property type="molecule type" value="Genomic_DNA"/>
</dbReference>
<proteinExistence type="predicted"/>
<evidence type="ECO:0000313" key="2">
    <source>
        <dbReference type="EMBL" id="HAE7083404.1"/>
    </source>
</evidence>
<protein>
    <submittedName>
        <fullName evidence="2">Uncharacterized protein</fullName>
    </submittedName>
</protein>
<gene>
    <name evidence="2" type="ORF">GNC10_004094</name>
</gene>
<dbReference type="AlphaFoldDB" id="A0A735Q1G2"/>
<comment type="caution">
    <text evidence="2">The sequence shown here is derived from an EMBL/GenBank/DDBJ whole genome shotgun (WGS) entry which is preliminary data.</text>
</comment>
<evidence type="ECO:0000256" key="1">
    <source>
        <dbReference type="SAM" id="Phobius"/>
    </source>
</evidence>
<keyword evidence="1" id="KW-0812">Transmembrane</keyword>
<organism evidence="2">
    <name type="scientific">Salmonella enterica subsp. salamae serovar 42:z:1,5</name>
    <dbReference type="NCBI Taxonomy" id="1967617"/>
    <lineage>
        <taxon>Bacteria</taxon>
        <taxon>Pseudomonadati</taxon>
        <taxon>Pseudomonadota</taxon>
        <taxon>Gammaproteobacteria</taxon>
        <taxon>Enterobacterales</taxon>
        <taxon>Enterobacteriaceae</taxon>
        <taxon>Salmonella</taxon>
    </lineage>
</organism>
<reference evidence="2" key="1">
    <citation type="journal article" date="2018" name="Genome Biol.">
        <title>SKESA: strategic k-mer extension for scrupulous assemblies.</title>
        <authorList>
            <person name="Souvorov A."/>
            <person name="Agarwala R."/>
            <person name="Lipman D.J."/>
        </authorList>
    </citation>
    <scope>NUCLEOTIDE SEQUENCE</scope>
    <source>
        <strain evidence="2">3376-57</strain>
    </source>
</reference>
<reference evidence="2" key="2">
    <citation type="submission" date="2018-07" db="EMBL/GenBank/DDBJ databases">
        <authorList>
            <consortium name="NCBI Pathogen Detection Project"/>
        </authorList>
    </citation>
    <scope>NUCLEOTIDE SEQUENCE</scope>
    <source>
        <strain evidence="2">3376-57</strain>
    </source>
</reference>
<feature type="transmembrane region" description="Helical" evidence="1">
    <location>
        <begin position="12"/>
        <end position="30"/>
    </location>
</feature>
<keyword evidence="1" id="KW-0472">Membrane</keyword>
<sequence length="120" mass="13266">MELGFFKSSLKYNAAATIFCVFALYLSMPIFENVNFISNHPIIVSVLFIVLVNSLLLIIYWTSHTKKTNSQPGIKGNKITGNRAKNINILSNGEITKNIVSNNESDGDINIGQGFKNGKK</sequence>